<dbReference type="OrthoDB" id="2295981at2"/>
<keyword evidence="2" id="KW-1185">Reference proteome</keyword>
<proteinExistence type="predicted"/>
<evidence type="ECO:0000313" key="2">
    <source>
        <dbReference type="Proteomes" id="UP000289996"/>
    </source>
</evidence>
<organism evidence="1 2">
    <name type="scientific">Lactiplantibacillus mudanjiangensis</name>
    <dbReference type="NCBI Taxonomy" id="1296538"/>
    <lineage>
        <taxon>Bacteria</taxon>
        <taxon>Bacillati</taxon>
        <taxon>Bacillota</taxon>
        <taxon>Bacilli</taxon>
        <taxon>Lactobacillales</taxon>
        <taxon>Lactobacillaceae</taxon>
        <taxon>Lactiplantibacillus</taxon>
    </lineage>
</organism>
<dbReference type="AlphaFoldDB" id="A0A660DT66"/>
<dbReference type="RefSeq" id="WP_130844385.1">
    <property type="nucleotide sequence ID" value="NZ_BJDY01000003.1"/>
</dbReference>
<dbReference type="EMBL" id="UYIG01000001">
    <property type="protein sequence ID" value="VDG26599.1"/>
    <property type="molecule type" value="Genomic_DNA"/>
</dbReference>
<evidence type="ECO:0000313" key="1">
    <source>
        <dbReference type="EMBL" id="VDG26599.1"/>
    </source>
</evidence>
<name>A0A660DT66_9LACO</name>
<protein>
    <submittedName>
        <fullName evidence="1">Uncharacterized protein</fullName>
    </submittedName>
</protein>
<gene>
    <name evidence="1" type="ORF">MUDAN_MDHGFNIF_00038</name>
</gene>
<dbReference type="Proteomes" id="UP000289996">
    <property type="component" value="Unassembled WGS sequence"/>
</dbReference>
<sequence length="88" mass="9896">MEVHSLKLDQDAVIYSAAIKTLANFKPEINVDFSKVSNQEEARILAQETTKQFTATFEKLLETGYAKAISKGQLAEWGAYYLAHKSQK</sequence>
<accession>A0A660DT66</accession>
<reference evidence="1 2" key="1">
    <citation type="submission" date="2018-11" db="EMBL/GenBank/DDBJ databases">
        <authorList>
            <person name="Wuyts S."/>
        </authorList>
    </citation>
    <scope>NUCLEOTIDE SEQUENCE [LARGE SCALE GENOMIC DNA]</scope>
    <source>
        <strain evidence="1">Lactobacillus mudanjiangensis AMBF249</strain>
    </source>
</reference>